<evidence type="ECO:0000256" key="1">
    <source>
        <dbReference type="SAM" id="Phobius"/>
    </source>
</evidence>
<evidence type="ECO:0000313" key="4">
    <source>
        <dbReference type="Proteomes" id="UP001596958"/>
    </source>
</evidence>
<name>A0ABW2YT68_9SPHI</name>
<feature type="transmembrane region" description="Helical" evidence="1">
    <location>
        <begin position="205"/>
        <end position="223"/>
    </location>
</feature>
<dbReference type="PANTHER" id="PTHR23028">
    <property type="entry name" value="ACETYLTRANSFERASE"/>
    <property type="match status" value="1"/>
</dbReference>
<evidence type="ECO:0000313" key="3">
    <source>
        <dbReference type="EMBL" id="MFD0749434.1"/>
    </source>
</evidence>
<keyword evidence="1" id="KW-1133">Transmembrane helix</keyword>
<sequence length="371" mass="42442">MKERFEVLDIFRGIFSSLVVLFHMSTFSATPIINNQFVYNSDLFVDFFFVLSGFVIAYSYQSISTGAELNRFYKKRFFRLYPLHLIVLLAFVAIELSKHFAAGYVQVNKIDNVSNNLSTFLSNIFLLNSVKLPGIHDVSWNIASWSISAEMIAYIVFGLTMLMIGKAGLTKGKLFVYALVVLAGIALLHVLTGTFGLLFTFDYGFLRGITGFFIGVICFTTFNTYKTAIRTAGNVLFSFLEILMLAITIISVCYGEVFKNYGFIYLAVFFTTILVFAFEKGWLSAQLKKSKFLHRTGQYSYSIYMIHTLILSLFNVVFFRALKLPPSAYAYMFIVNYAIIWVASAWTFKHIEMRFNLSTKKEPGKKGWWVW</sequence>
<feature type="transmembrane region" description="Helical" evidence="1">
    <location>
        <begin position="263"/>
        <end position="283"/>
    </location>
</feature>
<keyword evidence="1" id="KW-0812">Transmembrane</keyword>
<keyword evidence="3" id="KW-0012">Acyltransferase</keyword>
<dbReference type="EC" id="2.3.-.-" evidence="3"/>
<dbReference type="Pfam" id="PF01757">
    <property type="entry name" value="Acyl_transf_3"/>
    <property type="match status" value="1"/>
</dbReference>
<dbReference type="PANTHER" id="PTHR23028:SF131">
    <property type="entry name" value="BLR2367 PROTEIN"/>
    <property type="match status" value="1"/>
</dbReference>
<keyword evidence="1" id="KW-0472">Membrane</keyword>
<evidence type="ECO:0000259" key="2">
    <source>
        <dbReference type="Pfam" id="PF01757"/>
    </source>
</evidence>
<protein>
    <submittedName>
        <fullName evidence="3">Acyltransferase family protein</fullName>
        <ecNumber evidence="3">2.3.-.-</ecNumber>
    </submittedName>
</protein>
<feature type="transmembrane region" description="Helical" evidence="1">
    <location>
        <begin position="12"/>
        <end position="33"/>
    </location>
</feature>
<accession>A0ABW2YT68</accession>
<reference evidence="4" key="1">
    <citation type="journal article" date="2019" name="Int. J. Syst. Evol. Microbiol.">
        <title>The Global Catalogue of Microorganisms (GCM) 10K type strain sequencing project: providing services to taxonomists for standard genome sequencing and annotation.</title>
        <authorList>
            <consortium name="The Broad Institute Genomics Platform"/>
            <consortium name="The Broad Institute Genome Sequencing Center for Infectious Disease"/>
            <person name="Wu L."/>
            <person name="Ma J."/>
        </authorList>
    </citation>
    <scope>NUCLEOTIDE SEQUENCE [LARGE SCALE GENOMIC DNA]</scope>
    <source>
        <strain evidence="4">CCUG 63418</strain>
    </source>
</reference>
<dbReference type="InterPro" id="IPR002656">
    <property type="entry name" value="Acyl_transf_3_dom"/>
</dbReference>
<feature type="domain" description="Acyltransferase 3" evidence="2">
    <location>
        <begin position="8"/>
        <end position="343"/>
    </location>
</feature>
<dbReference type="RefSeq" id="WP_377097791.1">
    <property type="nucleotide sequence ID" value="NZ_JBHTHU010000002.1"/>
</dbReference>
<proteinExistence type="predicted"/>
<feature type="transmembrane region" description="Helical" evidence="1">
    <location>
        <begin position="39"/>
        <end position="60"/>
    </location>
</feature>
<dbReference type="GO" id="GO:0016746">
    <property type="term" value="F:acyltransferase activity"/>
    <property type="evidence" value="ECO:0007669"/>
    <property type="project" value="UniProtKB-KW"/>
</dbReference>
<dbReference type="Proteomes" id="UP001596958">
    <property type="component" value="Unassembled WGS sequence"/>
</dbReference>
<organism evidence="3 4">
    <name type="scientific">Mucilaginibacter calamicampi</name>
    <dbReference type="NCBI Taxonomy" id="1302352"/>
    <lineage>
        <taxon>Bacteria</taxon>
        <taxon>Pseudomonadati</taxon>
        <taxon>Bacteroidota</taxon>
        <taxon>Sphingobacteriia</taxon>
        <taxon>Sphingobacteriales</taxon>
        <taxon>Sphingobacteriaceae</taxon>
        <taxon>Mucilaginibacter</taxon>
    </lineage>
</organism>
<feature type="transmembrane region" description="Helical" evidence="1">
    <location>
        <begin position="328"/>
        <end position="348"/>
    </location>
</feature>
<keyword evidence="3" id="KW-0808">Transferase</keyword>
<dbReference type="EMBL" id="JBHTHU010000002">
    <property type="protein sequence ID" value="MFD0749434.1"/>
    <property type="molecule type" value="Genomic_DNA"/>
</dbReference>
<dbReference type="InterPro" id="IPR050879">
    <property type="entry name" value="Acyltransferase_3"/>
</dbReference>
<comment type="caution">
    <text evidence="3">The sequence shown here is derived from an EMBL/GenBank/DDBJ whole genome shotgun (WGS) entry which is preliminary data.</text>
</comment>
<feature type="transmembrane region" description="Helical" evidence="1">
    <location>
        <begin position="142"/>
        <end position="162"/>
    </location>
</feature>
<feature type="transmembrane region" description="Helical" evidence="1">
    <location>
        <begin position="174"/>
        <end position="199"/>
    </location>
</feature>
<keyword evidence="4" id="KW-1185">Reference proteome</keyword>
<feature type="transmembrane region" description="Helical" evidence="1">
    <location>
        <begin position="81"/>
        <end position="101"/>
    </location>
</feature>
<feature type="transmembrane region" description="Helical" evidence="1">
    <location>
        <begin position="303"/>
        <end position="322"/>
    </location>
</feature>
<feature type="transmembrane region" description="Helical" evidence="1">
    <location>
        <begin position="235"/>
        <end position="257"/>
    </location>
</feature>
<gene>
    <name evidence="3" type="ORF">ACFQZS_04725</name>
</gene>